<keyword evidence="1" id="KW-0732">Signal</keyword>
<dbReference type="AlphaFoldDB" id="A0A4P9UIE4"/>
<protein>
    <submittedName>
        <fullName evidence="2">Uncharacterized protein</fullName>
    </submittedName>
</protein>
<gene>
    <name evidence="2" type="ORF">EQU24_00160</name>
</gene>
<evidence type="ECO:0000313" key="2">
    <source>
        <dbReference type="EMBL" id="QCW80844.1"/>
    </source>
</evidence>
<feature type="signal peptide" evidence="1">
    <location>
        <begin position="1"/>
        <end position="23"/>
    </location>
</feature>
<dbReference type="RefSeq" id="WP_017841445.1">
    <property type="nucleotide sequence ID" value="NZ_CP035467.1"/>
</dbReference>
<evidence type="ECO:0000313" key="3">
    <source>
        <dbReference type="Proteomes" id="UP000305881"/>
    </source>
</evidence>
<name>A0A4P9UIE4_METBY</name>
<feature type="chain" id="PRO_5020791823" evidence="1">
    <location>
        <begin position="24"/>
        <end position="98"/>
    </location>
</feature>
<dbReference type="EMBL" id="CP035467">
    <property type="protein sequence ID" value="QCW80844.1"/>
    <property type="molecule type" value="Genomic_DNA"/>
</dbReference>
<sequence>MKTLSTSLLALALTAAVSSSAFAEGSKIEKSTLINASKNTLTNTQAIGRNSSANTGSISVESSKVEKSTVINASKNTLTNTQAIGRDSSANTGSIDIK</sequence>
<reference evidence="3" key="1">
    <citation type="journal article" date="2019" name="J. Bacteriol.">
        <title>A Mutagenic Screen Identifies a TonB-Dependent Receptor Required for the Lanthanide Metal Switch in the Type I Methanotroph 'Methylotuvimicrobium buryatense' 5GB1C.</title>
        <authorList>
            <person name="Groom J.D."/>
            <person name="Ford S.M."/>
            <person name="Pesesky M.W."/>
            <person name="Lidstrom M.E."/>
        </authorList>
    </citation>
    <scope>NUCLEOTIDE SEQUENCE [LARGE SCALE GENOMIC DNA]</scope>
    <source>
        <strain evidence="3">5GB1C</strain>
    </source>
</reference>
<dbReference type="KEGG" id="mbur:EQU24_00160"/>
<organism evidence="2 3">
    <name type="scientific">Methylotuvimicrobium buryatense</name>
    <name type="common">Methylomicrobium buryatense</name>
    <dbReference type="NCBI Taxonomy" id="95641"/>
    <lineage>
        <taxon>Bacteria</taxon>
        <taxon>Pseudomonadati</taxon>
        <taxon>Pseudomonadota</taxon>
        <taxon>Gammaproteobacteria</taxon>
        <taxon>Methylococcales</taxon>
        <taxon>Methylococcaceae</taxon>
        <taxon>Methylotuvimicrobium</taxon>
    </lineage>
</organism>
<accession>A0A4P9UIE4</accession>
<keyword evidence="3" id="KW-1185">Reference proteome</keyword>
<proteinExistence type="predicted"/>
<dbReference type="STRING" id="675511.GCA_000341735_02969"/>
<dbReference type="Proteomes" id="UP000305881">
    <property type="component" value="Chromosome"/>
</dbReference>
<evidence type="ECO:0000256" key="1">
    <source>
        <dbReference type="SAM" id="SignalP"/>
    </source>
</evidence>